<organism evidence="2 3">
    <name type="scientific">Nesterenkonia aethiopica</name>
    <dbReference type="NCBI Taxonomy" id="269144"/>
    <lineage>
        <taxon>Bacteria</taxon>
        <taxon>Bacillati</taxon>
        <taxon>Actinomycetota</taxon>
        <taxon>Actinomycetes</taxon>
        <taxon>Micrococcales</taxon>
        <taxon>Micrococcaceae</taxon>
        <taxon>Nesterenkonia</taxon>
    </lineage>
</organism>
<proteinExistence type="predicted"/>
<dbReference type="Proteomes" id="UP001500236">
    <property type="component" value="Unassembled WGS sequence"/>
</dbReference>
<keyword evidence="1" id="KW-0472">Membrane</keyword>
<feature type="transmembrane region" description="Helical" evidence="1">
    <location>
        <begin position="131"/>
        <end position="149"/>
    </location>
</feature>
<dbReference type="RefSeq" id="WP_070159560.1">
    <property type="nucleotide sequence ID" value="NZ_BAAAVT010000009.1"/>
</dbReference>
<keyword evidence="1" id="KW-1133">Transmembrane helix</keyword>
<evidence type="ECO:0008006" key="4">
    <source>
        <dbReference type="Google" id="ProtNLM"/>
    </source>
</evidence>
<gene>
    <name evidence="2" type="ORF">GCM10010529_16100</name>
</gene>
<comment type="caution">
    <text evidence="2">The sequence shown here is derived from an EMBL/GenBank/DDBJ whole genome shotgun (WGS) entry which is preliminary data.</text>
</comment>
<evidence type="ECO:0000313" key="2">
    <source>
        <dbReference type="EMBL" id="GAA3063716.1"/>
    </source>
</evidence>
<reference evidence="3" key="1">
    <citation type="journal article" date="2019" name="Int. J. Syst. Evol. Microbiol.">
        <title>The Global Catalogue of Microorganisms (GCM) 10K type strain sequencing project: providing services to taxonomists for standard genome sequencing and annotation.</title>
        <authorList>
            <consortium name="The Broad Institute Genomics Platform"/>
            <consortium name="The Broad Institute Genome Sequencing Center for Infectious Disease"/>
            <person name="Wu L."/>
            <person name="Ma J."/>
        </authorList>
    </citation>
    <scope>NUCLEOTIDE SEQUENCE [LARGE SCALE GENOMIC DNA]</scope>
    <source>
        <strain evidence="3">JCM 14309</strain>
    </source>
</reference>
<feature type="transmembrane region" description="Helical" evidence="1">
    <location>
        <begin position="42"/>
        <end position="62"/>
    </location>
</feature>
<name>A0ABP6M0H7_9MICC</name>
<feature type="transmembrane region" description="Helical" evidence="1">
    <location>
        <begin position="99"/>
        <end position="119"/>
    </location>
</feature>
<feature type="transmembrane region" description="Helical" evidence="1">
    <location>
        <begin position="155"/>
        <end position="179"/>
    </location>
</feature>
<feature type="transmembrane region" description="Helical" evidence="1">
    <location>
        <begin position="18"/>
        <end position="36"/>
    </location>
</feature>
<protein>
    <recommendedName>
        <fullName evidence="4">DUF308 domain-containing protein</fullName>
    </recommendedName>
</protein>
<keyword evidence="3" id="KW-1185">Reference proteome</keyword>
<dbReference type="EMBL" id="BAAAVT010000009">
    <property type="protein sequence ID" value="GAA3063716.1"/>
    <property type="molecule type" value="Genomic_DNA"/>
</dbReference>
<evidence type="ECO:0000256" key="1">
    <source>
        <dbReference type="SAM" id="Phobius"/>
    </source>
</evidence>
<feature type="transmembrane region" description="Helical" evidence="1">
    <location>
        <begin position="74"/>
        <end position="93"/>
    </location>
</feature>
<sequence>MPVKRIPAPTAEALIRPVWVRAVITAVFAAVTVFWQDETLTLLKVAVAGYFALGATAVWDYAKDEELVPATVRGPLALGAAAWVLSAVAVIFVGTTTAAAVIAGVGFVAMGVAELVAGIRGRGAFVPARDQLLLGAVGTLTGAALLVGMQLDVHGILGIAGMGVIIMAVLLMISGGGMVHDARRGRD</sequence>
<accession>A0ABP6M0H7</accession>
<keyword evidence="1" id="KW-0812">Transmembrane</keyword>
<evidence type="ECO:0000313" key="3">
    <source>
        <dbReference type="Proteomes" id="UP001500236"/>
    </source>
</evidence>